<feature type="non-terminal residue" evidence="1">
    <location>
        <position position="247"/>
    </location>
</feature>
<evidence type="ECO:0008006" key="2">
    <source>
        <dbReference type="Google" id="ProtNLM"/>
    </source>
</evidence>
<reference evidence="1" key="1">
    <citation type="submission" date="2018-05" db="EMBL/GenBank/DDBJ databases">
        <authorList>
            <person name="Lanie J.A."/>
            <person name="Ng W.-L."/>
            <person name="Kazmierczak K.M."/>
            <person name="Andrzejewski T.M."/>
            <person name="Davidsen T.M."/>
            <person name="Wayne K.J."/>
            <person name="Tettelin H."/>
            <person name="Glass J.I."/>
            <person name="Rusch D."/>
            <person name="Podicherti R."/>
            <person name="Tsui H.-C.T."/>
            <person name="Winkler M.E."/>
        </authorList>
    </citation>
    <scope>NUCLEOTIDE SEQUENCE</scope>
</reference>
<sequence>LEGRYSDKSENSYIFIGNKEEYLTGINTQNHKEERELDIKHGTQLVVYGSSNSTVMVDKKEKRIEISQSNVNDRFLIKGGKLKEWSIKFNGPTDGKINNNQRFNNNLLTGCLTLLDLSLDNVSIDIDGAFCEDGVNLVRVRGDINKVVVKNVLSDAIDADFSSLNFNNINIKDAGNDCIDLSSGDYNINHADLSDCKDKGISVGEKSKLTINSVKISKSNIGLAAKDSSVIKVYDLTTNSTSTCLSA</sequence>
<accession>A0A383BBP0</accession>
<feature type="non-terminal residue" evidence="1">
    <location>
        <position position="1"/>
    </location>
</feature>
<evidence type="ECO:0000313" key="1">
    <source>
        <dbReference type="EMBL" id="SVE17251.1"/>
    </source>
</evidence>
<gene>
    <name evidence="1" type="ORF">METZ01_LOCUS470105</name>
</gene>
<protein>
    <recommendedName>
        <fullName evidence="2">Right handed beta helix domain-containing protein</fullName>
    </recommendedName>
</protein>
<name>A0A383BBP0_9ZZZZ</name>
<proteinExistence type="predicted"/>
<dbReference type="EMBL" id="UINC01199022">
    <property type="protein sequence ID" value="SVE17251.1"/>
    <property type="molecule type" value="Genomic_DNA"/>
</dbReference>
<organism evidence="1">
    <name type="scientific">marine metagenome</name>
    <dbReference type="NCBI Taxonomy" id="408172"/>
    <lineage>
        <taxon>unclassified sequences</taxon>
        <taxon>metagenomes</taxon>
        <taxon>ecological metagenomes</taxon>
    </lineage>
</organism>
<dbReference type="AlphaFoldDB" id="A0A383BBP0"/>